<accession>A0AA41UV23</accession>
<gene>
    <name evidence="2" type="ORF">MKW94_004388</name>
</gene>
<sequence length="78" mass="8991">NELELYINDKNPPEAFNGFRRKLEALTSVTGNYFVNLVRALENGLSVVLSNQKEVTPSKEKEGSKRRRKGKKNSNRRR</sequence>
<feature type="compositionally biased region" description="Basic residues" evidence="1">
    <location>
        <begin position="64"/>
        <end position="78"/>
    </location>
</feature>
<keyword evidence="3" id="KW-1185">Reference proteome</keyword>
<dbReference type="Proteomes" id="UP001177140">
    <property type="component" value="Unassembled WGS sequence"/>
</dbReference>
<dbReference type="AlphaFoldDB" id="A0AA41UV23"/>
<proteinExistence type="predicted"/>
<evidence type="ECO:0000313" key="2">
    <source>
        <dbReference type="EMBL" id="MCL7021769.1"/>
    </source>
</evidence>
<reference evidence="2" key="1">
    <citation type="submission" date="2022-03" db="EMBL/GenBank/DDBJ databases">
        <title>A functionally conserved STORR gene fusion in Papaver species that diverged 16.8 million years ago.</title>
        <authorList>
            <person name="Catania T."/>
        </authorList>
    </citation>
    <scope>NUCLEOTIDE SEQUENCE</scope>
    <source>
        <strain evidence="2">S-191538</strain>
    </source>
</reference>
<evidence type="ECO:0000313" key="3">
    <source>
        <dbReference type="Proteomes" id="UP001177140"/>
    </source>
</evidence>
<comment type="caution">
    <text evidence="2">The sequence shown here is derived from an EMBL/GenBank/DDBJ whole genome shotgun (WGS) entry which is preliminary data.</text>
</comment>
<protein>
    <submittedName>
        <fullName evidence="2">Uncharacterized protein</fullName>
    </submittedName>
</protein>
<evidence type="ECO:0000256" key="1">
    <source>
        <dbReference type="SAM" id="MobiDB-lite"/>
    </source>
</evidence>
<dbReference type="EMBL" id="JAJJMA010004549">
    <property type="protein sequence ID" value="MCL7021769.1"/>
    <property type="molecule type" value="Genomic_DNA"/>
</dbReference>
<organism evidence="2 3">
    <name type="scientific">Papaver nudicaule</name>
    <name type="common">Iceland poppy</name>
    <dbReference type="NCBI Taxonomy" id="74823"/>
    <lineage>
        <taxon>Eukaryota</taxon>
        <taxon>Viridiplantae</taxon>
        <taxon>Streptophyta</taxon>
        <taxon>Embryophyta</taxon>
        <taxon>Tracheophyta</taxon>
        <taxon>Spermatophyta</taxon>
        <taxon>Magnoliopsida</taxon>
        <taxon>Ranunculales</taxon>
        <taxon>Papaveraceae</taxon>
        <taxon>Papaveroideae</taxon>
        <taxon>Papaver</taxon>
    </lineage>
</organism>
<feature type="region of interest" description="Disordered" evidence="1">
    <location>
        <begin position="52"/>
        <end position="78"/>
    </location>
</feature>
<feature type="non-terminal residue" evidence="2">
    <location>
        <position position="1"/>
    </location>
</feature>
<name>A0AA41UV23_PAPNU</name>